<feature type="region of interest" description="Disordered" evidence="1">
    <location>
        <begin position="480"/>
        <end position="517"/>
    </location>
</feature>
<dbReference type="GeneID" id="9743329"/>
<evidence type="ECO:0000313" key="4">
    <source>
        <dbReference type="Proteomes" id="UP000006565"/>
    </source>
</evidence>
<reference evidence="3 4" key="1">
    <citation type="journal article" date="2010" name="Stand. Genomic Sci.">
        <title>Complete genome sequence of Methanoplanus petrolearius type strain (SEBR 4847).</title>
        <authorList>
            <person name="Brambilla E."/>
            <person name="Djao O.D."/>
            <person name="Daligault H."/>
            <person name="Lapidus A."/>
            <person name="Lucas S."/>
            <person name="Hammon N."/>
            <person name="Nolan M."/>
            <person name="Tice H."/>
            <person name="Cheng J.F."/>
            <person name="Han C."/>
            <person name="Tapia R."/>
            <person name="Goodwin L."/>
            <person name="Pitluck S."/>
            <person name="Liolios K."/>
            <person name="Ivanova N."/>
            <person name="Mavromatis K."/>
            <person name="Mikhailova N."/>
            <person name="Pati A."/>
            <person name="Chen A."/>
            <person name="Palaniappan K."/>
            <person name="Land M."/>
            <person name="Hauser L."/>
            <person name="Chang Y.J."/>
            <person name="Jeffries C.D."/>
            <person name="Rohde M."/>
            <person name="Spring S."/>
            <person name="Sikorski J."/>
            <person name="Goker M."/>
            <person name="Woyke T."/>
            <person name="Bristow J."/>
            <person name="Eisen J.A."/>
            <person name="Markowitz V."/>
            <person name="Hugenholtz P."/>
            <person name="Kyrpides N.C."/>
            <person name="Klenk H.P."/>
        </authorList>
    </citation>
    <scope>NUCLEOTIDE SEQUENCE [LARGE SCALE GENOMIC DNA]</scope>
    <source>
        <strain evidence="4">DSM 11571 / OCM 486 / SEBR 4847</strain>
    </source>
</reference>
<dbReference type="KEGG" id="mpi:Mpet_0871"/>
<dbReference type="RefSeq" id="WP_013328818.1">
    <property type="nucleotide sequence ID" value="NC_014507.1"/>
</dbReference>
<dbReference type="SUPFAM" id="SSF52402">
    <property type="entry name" value="Adenine nucleotide alpha hydrolases-like"/>
    <property type="match status" value="1"/>
</dbReference>
<dbReference type="eggNOG" id="arCOG00073">
    <property type="taxonomic scope" value="Archaea"/>
</dbReference>
<dbReference type="InterPro" id="IPR050128">
    <property type="entry name" value="Sulfate_adenylyltrnsfr_sub2"/>
</dbReference>
<dbReference type="InterPro" id="IPR014729">
    <property type="entry name" value="Rossmann-like_a/b/a_fold"/>
</dbReference>
<feature type="domain" description="Phosphoadenosine phosphosulphate reductase" evidence="2">
    <location>
        <begin position="254"/>
        <end position="416"/>
    </location>
</feature>
<name>E1RJC2_METP4</name>
<dbReference type="Gene3D" id="3.40.50.620">
    <property type="entry name" value="HUPs"/>
    <property type="match status" value="1"/>
</dbReference>
<dbReference type="EMBL" id="CP002117">
    <property type="protein sequence ID" value="ADN35640.1"/>
    <property type="molecule type" value="Genomic_DNA"/>
</dbReference>
<dbReference type="Pfam" id="PF01507">
    <property type="entry name" value="PAPS_reduct"/>
    <property type="match status" value="1"/>
</dbReference>
<evidence type="ECO:0000313" key="3">
    <source>
        <dbReference type="EMBL" id="ADN35640.1"/>
    </source>
</evidence>
<dbReference type="GO" id="GO:0003824">
    <property type="term" value="F:catalytic activity"/>
    <property type="evidence" value="ECO:0007669"/>
    <property type="project" value="InterPro"/>
</dbReference>
<dbReference type="PANTHER" id="PTHR43196">
    <property type="entry name" value="SULFATE ADENYLYLTRANSFERASE SUBUNIT 2"/>
    <property type="match status" value="1"/>
</dbReference>
<dbReference type="Proteomes" id="UP000006565">
    <property type="component" value="Chromosome"/>
</dbReference>
<keyword evidence="4" id="KW-1185">Reference proteome</keyword>
<dbReference type="PANTHER" id="PTHR43196:SF2">
    <property type="entry name" value="PHOSPHOADENOSINE PHOSPHOSULFATE REDUCTASE"/>
    <property type="match status" value="1"/>
</dbReference>
<evidence type="ECO:0000259" key="2">
    <source>
        <dbReference type="Pfam" id="PF01507"/>
    </source>
</evidence>
<dbReference type="InterPro" id="IPR002500">
    <property type="entry name" value="PAPS_reduct_dom"/>
</dbReference>
<protein>
    <submittedName>
        <fullName evidence="3">Phosphoadenosine phosphosulfate reductase</fullName>
    </submittedName>
</protein>
<proteinExistence type="predicted"/>
<dbReference type="STRING" id="679926.Mpet_0871"/>
<gene>
    <name evidence="3" type="ordered locus">Mpet_0871</name>
</gene>
<dbReference type="HOGENOM" id="CLU_026622_0_0_2"/>
<sequence>MKHKLLNVWILLKKSLTTTIITPKTPFINVNRDPPFKKILYWCPKCNVPLVGKTCPCGGESKGVQLLKPYEVRPALSRDMELIGDLVREKFGPVPLSKVILLNKSGGADRTDLVIMNGERFGWLIFDPVEREYRFDLAVEALPFIIDHVTKGIVDIEADTGYSKDQGRIGGKRLPLTRPVPDGSVIVKYRNKYGTGIVKDKMIKVKELVPVEPVNVPDPDWDDVIRTNKNHLKNLERNAVRTIKQHMKDRPTANVSFSGGKDSTVVLHLARKAGIEDAFFIDTGLEFPETIEFVRSTGVEVIDKGNDFWRFVEKSGPPTKDDRWCCKLLKIDPLGKYLADIGPCITVQGNRWYESWNRAGIEEVSENPVNPLQLNVSPIRSWRAFEVYLYIWWQNIPVNPMYEKGLERIGCYLCPAMLESEYEEVRSLHPELAERWDKYLDKRAEKKGLPAEYRTWGLWRWKELPPKMKEICREKGVEIESGRSPGKAPVKTASAEKKKTTGSYITLVKPKKRRKRD</sequence>
<dbReference type="AlphaFoldDB" id="E1RJC2"/>
<evidence type="ECO:0000256" key="1">
    <source>
        <dbReference type="SAM" id="MobiDB-lite"/>
    </source>
</evidence>
<organism evidence="3 4">
    <name type="scientific">Methanolacinia petrolearia (strain DSM 11571 / OCM 486 / SEBR 4847)</name>
    <name type="common">Methanoplanus petrolearius</name>
    <dbReference type="NCBI Taxonomy" id="679926"/>
    <lineage>
        <taxon>Archaea</taxon>
        <taxon>Methanobacteriati</taxon>
        <taxon>Methanobacteriota</taxon>
        <taxon>Stenosarchaea group</taxon>
        <taxon>Methanomicrobia</taxon>
        <taxon>Methanomicrobiales</taxon>
        <taxon>Methanomicrobiaceae</taxon>
        <taxon>Methanolacinia</taxon>
    </lineage>
</organism>
<accession>E1RJC2</accession>